<keyword evidence="3" id="KW-1185">Reference proteome</keyword>
<accession>A0AAQ3JZ20</accession>
<dbReference type="InterPro" id="IPR036758">
    <property type="entry name" value="At5g01610-like"/>
</dbReference>
<dbReference type="InterPro" id="IPR007493">
    <property type="entry name" value="DUF538"/>
</dbReference>
<dbReference type="Proteomes" id="UP001327560">
    <property type="component" value="Chromosome 2"/>
</dbReference>
<evidence type="ECO:0000313" key="2">
    <source>
        <dbReference type="EMBL" id="WOK98772.1"/>
    </source>
</evidence>
<evidence type="ECO:0000313" key="3">
    <source>
        <dbReference type="Proteomes" id="UP001327560"/>
    </source>
</evidence>
<dbReference type="AlphaFoldDB" id="A0AAQ3JZ20"/>
<reference evidence="2 3" key="1">
    <citation type="submission" date="2023-10" db="EMBL/GenBank/DDBJ databases">
        <title>Chromosome-scale genome assembly provides insights into flower coloration mechanisms of Canna indica.</title>
        <authorList>
            <person name="Li C."/>
        </authorList>
    </citation>
    <scope>NUCLEOTIDE SEQUENCE [LARGE SCALE GENOMIC DNA]</scope>
    <source>
        <tissue evidence="2">Flower</tissue>
    </source>
</reference>
<organism evidence="2 3">
    <name type="scientific">Canna indica</name>
    <name type="common">Indian-shot</name>
    <dbReference type="NCBI Taxonomy" id="4628"/>
    <lineage>
        <taxon>Eukaryota</taxon>
        <taxon>Viridiplantae</taxon>
        <taxon>Streptophyta</taxon>
        <taxon>Embryophyta</taxon>
        <taxon>Tracheophyta</taxon>
        <taxon>Spermatophyta</taxon>
        <taxon>Magnoliopsida</taxon>
        <taxon>Liliopsida</taxon>
        <taxon>Zingiberales</taxon>
        <taxon>Cannaceae</taxon>
        <taxon>Canna</taxon>
    </lineage>
</organism>
<gene>
    <name evidence="2" type="ORF">Cni_G07484</name>
</gene>
<feature type="compositionally biased region" description="Basic and acidic residues" evidence="1">
    <location>
        <begin position="10"/>
        <end position="20"/>
    </location>
</feature>
<dbReference type="EMBL" id="CP136891">
    <property type="protein sequence ID" value="WOK98772.1"/>
    <property type="molecule type" value="Genomic_DNA"/>
</dbReference>
<dbReference type="Pfam" id="PF04398">
    <property type="entry name" value="DUF538"/>
    <property type="match status" value="1"/>
</dbReference>
<dbReference type="Gene3D" id="2.30.240.10">
    <property type="entry name" value="At5g01610-like"/>
    <property type="match status" value="1"/>
</dbReference>
<protein>
    <submittedName>
        <fullName evidence="2">Uncharacterized protein</fullName>
    </submittedName>
</protein>
<evidence type="ECO:0000256" key="1">
    <source>
        <dbReference type="SAM" id="MobiDB-lite"/>
    </source>
</evidence>
<proteinExistence type="predicted"/>
<dbReference type="SUPFAM" id="SSF141562">
    <property type="entry name" value="At5g01610-like"/>
    <property type="match status" value="1"/>
</dbReference>
<name>A0AAQ3JZ20_9LILI</name>
<feature type="region of interest" description="Disordered" evidence="1">
    <location>
        <begin position="1"/>
        <end position="23"/>
    </location>
</feature>
<sequence length="94" mass="10194">MIQSLTEQETSAKESSKERASGSGTLRWLAFLLNDNACVCDFEIDADGRFSACLDAACTALFENHVRYNASIIDTISPSQITDLSGIAAQDLFL</sequence>